<dbReference type="InterPro" id="IPR050109">
    <property type="entry name" value="HTH-type_TetR-like_transc_reg"/>
</dbReference>
<evidence type="ECO:0000259" key="5">
    <source>
        <dbReference type="PROSITE" id="PS50977"/>
    </source>
</evidence>
<evidence type="ECO:0000256" key="3">
    <source>
        <dbReference type="ARBA" id="ARBA00023163"/>
    </source>
</evidence>
<dbReference type="PROSITE" id="PS50977">
    <property type="entry name" value="HTH_TETR_2"/>
    <property type="match status" value="1"/>
</dbReference>
<protein>
    <submittedName>
        <fullName evidence="6">AcrR family transcriptional regulator</fullName>
    </submittedName>
</protein>
<dbReference type="InterPro" id="IPR001647">
    <property type="entry name" value="HTH_TetR"/>
</dbReference>
<evidence type="ECO:0000313" key="7">
    <source>
        <dbReference type="Proteomes" id="UP001519325"/>
    </source>
</evidence>
<keyword evidence="2 4" id="KW-0238">DNA-binding</keyword>
<dbReference type="RefSeq" id="WP_209893152.1">
    <property type="nucleotide sequence ID" value="NZ_JAGGMR010000001.1"/>
</dbReference>
<feature type="domain" description="HTH tetR-type" evidence="5">
    <location>
        <begin position="17"/>
        <end position="77"/>
    </location>
</feature>
<keyword evidence="7" id="KW-1185">Reference proteome</keyword>
<keyword evidence="1" id="KW-0805">Transcription regulation</keyword>
<dbReference type="Pfam" id="PF00440">
    <property type="entry name" value="TetR_N"/>
    <property type="match status" value="1"/>
</dbReference>
<accession>A0ABS4QID9</accession>
<dbReference type="PANTHER" id="PTHR30055">
    <property type="entry name" value="HTH-TYPE TRANSCRIPTIONAL REGULATOR RUTR"/>
    <property type="match status" value="1"/>
</dbReference>
<dbReference type="Gene3D" id="1.10.357.10">
    <property type="entry name" value="Tetracycline Repressor, domain 2"/>
    <property type="match status" value="1"/>
</dbReference>
<keyword evidence="3" id="KW-0804">Transcription</keyword>
<evidence type="ECO:0000256" key="1">
    <source>
        <dbReference type="ARBA" id="ARBA00023015"/>
    </source>
</evidence>
<dbReference type="InterPro" id="IPR004111">
    <property type="entry name" value="Repressor_TetR_C"/>
</dbReference>
<sequence>MPTSPAPPARKRRPRGVLTPDRIIEVAMGIIERDGSDALTFRRLGTELGVDHTAVLRHFRGKDELMLALADRLMAEALTGIEVTDDWRATLKDLAQRVRLACRTHPQVAAVVSGRTTRRESEFRGAEIVVGALLRAGLRGREAASCYRALVEIALSYSSLEATLMALPAHALAGDRDAWSREYLALSPSRYPNIAAVASHLAEVDAEDQFAIALDLFMDAIEVRASRSAERE</sequence>
<organism evidence="6 7">
    <name type="scientific">Nocardia goodfellowii</name>
    <dbReference type="NCBI Taxonomy" id="882446"/>
    <lineage>
        <taxon>Bacteria</taxon>
        <taxon>Bacillati</taxon>
        <taxon>Actinomycetota</taxon>
        <taxon>Actinomycetes</taxon>
        <taxon>Mycobacteriales</taxon>
        <taxon>Nocardiaceae</taxon>
        <taxon>Nocardia</taxon>
    </lineage>
</organism>
<evidence type="ECO:0000256" key="2">
    <source>
        <dbReference type="ARBA" id="ARBA00023125"/>
    </source>
</evidence>
<evidence type="ECO:0000256" key="4">
    <source>
        <dbReference type="PROSITE-ProRule" id="PRU00335"/>
    </source>
</evidence>
<dbReference type="InterPro" id="IPR036271">
    <property type="entry name" value="Tet_transcr_reg_TetR-rel_C_sf"/>
</dbReference>
<comment type="caution">
    <text evidence="6">The sequence shown here is derived from an EMBL/GenBank/DDBJ whole genome shotgun (WGS) entry which is preliminary data.</text>
</comment>
<dbReference type="PANTHER" id="PTHR30055:SF151">
    <property type="entry name" value="TRANSCRIPTIONAL REGULATORY PROTEIN"/>
    <property type="match status" value="1"/>
</dbReference>
<dbReference type="SUPFAM" id="SSF48498">
    <property type="entry name" value="Tetracyclin repressor-like, C-terminal domain"/>
    <property type="match status" value="1"/>
</dbReference>
<name>A0ABS4QID9_9NOCA</name>
<dbReference type="InterPro" id="IPR009057">
    <property type="entry name" value="Homeodomain-like_sf"/>
</dbReference>
<proteinExistence type="predicted"/>
<dbReference type="SUPFAM" id="SSF46689">
    <property type="entry name" value="Homeodomain-like"/>
    <property type="match status" value="1"/>
</dbReference>
<feature type="DNA-binding region" description="H-T-H motif" evidence="4">
    <location>
        <begin position="40"/>
        <end position="59"/>
    </location>
</feature>
<dbReference type="Pfam" id="PF02909">
    <property type="entry name" value="TetR_C_1"/>
    <property type="match status" value="1"/>
</dbReference>
<dbReference type="Gene3D" id="1.10.10.60">
    <property type="entry name" value="Homeodomain-like"/>
    <property type="match status" value="1"/>
</dbReference>
<dbReference type="EMBL" id="JAGGMR010000001">
    <property type="protein sequence ID" value="MBP2191474.1"/>
    <property type="molecule type" value="Genomic_DNA"/>
</dbReference>
<reference evidence="6 7" key="1">
    <citation type="submission" date="2021-03" db="EMBL/GenBank/DDBJ databases">
        <title>Sequencing the genomes of 1000 actinobacteria strains.</title>
        <authorList>
            <person name="Klenk H.-P."/>
        </authorList>
    </citation>
    <scope>NUCLEOTIDE SEQUENCE [LARGE SCALE GENOMIC DNA]</scope>
    <source>
        <strain evidence="6 7">DSM 45516</strain>
    </source>
</reference>
<gene>
    <name evidence="6" type="ORF">BJ987_004375</name>
</gene>
<evidence type="ECO:0000313" key="6">
    <source>
        <dbReference type="EMBL" id="MBP2191474.1"/>
    </source>
</evidence>
<dbReference type="Proteomes" id="UP001519325">
    <property type="component" value="Unassembled WGS sequence"/>
</dbReference>